<evidence type="ECO:0000256" key="1">
    <source>
        <dbReference type="SAM" id="Phobius"/>
    </source>
</evidence>
<dbReference type="RefSeq" id="XP_037214338.1">
    <property type="nucleotide sequence ID" value="XM_037369132.1"/>
</dbReference>
<protein>
    <submittedName>
        <fullName evidence="3">Uncharacterized protein</fullName>
    </submittedName>
</protein>
<dbReference type="GeneID" id="59351648"/>
<gene>
    <name evidence="3" type="ORF">MIND_01265100</name>
</gene>
<feature type="chain" id="PRO_5034730479" evidence="2">
    <location>
        <begin position="18"/>
        <end position="99"/>
    </location>
</feature>
<name>A0A8H6S1X4_9AGAR</name>
<comment type="caution">
    <text evidence="3">The sequence shown here is derived from an EMBL/GenBank/DDBJ whole genome shotgun (WGS) entry which is preliminary data.</text>
</comment>
<keyword evidence="1" id="KW-1133">Transmembrane helix</keyword>
<keyword evidence="2" id="KW-0732">Signal</keyword>
<keyword evidence="1" id="KW-0812">Transmembrane</keyword>
<evidence type="ECO:0000313" key="3">
    <source>
        <dbReference type="EMBL" id="KAF7291216.1"/>
    </source>
</evidence>
<accession>A0A8H6S1X4</accession>
<evidence type="ECO:0000256" key="2">
    <source>
        <dbReference type="SAM" id="SignalP"/>
    </source>
</evidence>
<proteinExistence type="predicted"/>
<feature type="signal peptide" evidence="2">
    <location>
        <begin position="1"/>
        <end position="17"/>
    </location>
</feature>
<organism evidence="3 4">
    <name type="scientific">Mycena indigotica</name>
    <dbReference type="NCBI Taxonomy" id="2126181"/>
    <lineage>
        <taxon>Eukaryota</taxon>
        <taxon>Fungi</taxon>
        <taxon>Dikarya</taxon>
        <taxon>Basidiomycota</taxon>
        <taxon>Agaricomycotina</taxon>
        <taxon>Agaricomycetes</taxon>
        <taxon>Agaricomycetidae</taxon>
        <taxon>Agaricales</taxon>
        <taxon>Marasmiineae</taxon>
        <taxon>Mycenaceae</taxon>
        <taxon>Mycena</taxon>
    </lineage>
</organism>
<keyword evidence="4" id="KW-1185">Reference proteome</keyword>
<reference evidence="3" key="1">
    <citation type="submission" date="2020-05" db="EMBL/GenBank/DDBJ databases">
        <title>Mycena genomes resolve the evolution of fungal bioluminescence.</title>
        <authorList>
            <person name="Tsai I.J."/>
        </authorList>
    </citation>
    <scope>NUCLEOTIDE SEQUENCE</scope>
    <source>
        <strain evidence="3">171206Taipei</strain>
    </source>
</reference>
<keyword evidence="1" id="KW-0472">Membrane</keyword>
<evidence type="ECO:0000313" key="4">
    <source>
        <dbReference type="Proteomes" id="UP000636479"/>
    </source>
</evidence>
<dbReference type="EMBL" id="JACAZF010000013">
    <property type="protein sequence ID" value="KAF7291216.1"/>
    <property type="molecule type" value="Genomic_DNA"/>
</dbReference>
<feature type="transmembrane region" description="Helical" evidence="1">
    <location>
        <begin position="43"/>
        <end position="66"/>
    </location>
</feature>
<dbReference type="Proteomes" id="UP000636479">
    <property type="component" value="Unassembled WGS sequence"/>
</dbReference>
<sequence>MIHVLAFAAAFLSIVNATPAPSLARLVSRAGLCTEEESAIDGYYFGMAIASLMAFLVFFLGGFLCFRQRRLRTALATVTVLQQEVSQFRGAPVATKQPA</sequence>
<dbReference type="AlphaFoldDB" id="A0A8H6S1X4"/>